<dbReference type="InterPro" id="IPR002073">
    <property type="entry name" value="PDEase_catalytic_dom"/>
</dbReference>
<evidence type="ECO:0000259" key="6">
    <source>
        <dbReference type="PROSITE" id="PS51845"/>
    </source>
</evidence>
<dbReference type="Gene3D" id="1.10.1300.10">
    <property type="entry name" value="3'5'-cyclic nucleotide phosphodiesterase, catalytic domain"/>
    <property type="match status" value="1"/>
</dbReference>
<protein>
    <recommendedName>
        <fullName evidence="5">Phosphodiesterase</fullName>
        <ecNumber evidence="5">3.1.4.-</ecNumber>
    </recommendedName>
</protein>
<name>A0A1X2IXA1_9FUNG</name>
<keyword evidence="8" id="KW-1185">Reference proteome</keyword>
<comment type="caution">
    <text evidence="7">The sequence shown here is derived from an EMBL/GenBank/DDBJ whole genome shotgun (WGS) entry which is preliminary data.</text>
</comment>
<dbReference type="GO" id="GO:0004114">
    <property type="term" value="F:3',5'-cyclic-nucleotide phosphodiesterase activity"/>
    <property type="evidence" value="ECO:0007669"/>
    <property type="project" value="InterPro"/>
</dbReference>
<dbReference type="PROSITE" id="PS51845">
    <property type="entry name" value="PDEASE_I_2"/>
    <property type="match status" value="1"/>
</dbReference>
<feature type="domain" description="PDEase" evidence="6">
    <location>
        <begin position="10"/>
        <end position="413"/>
    </location>
</feature>
<evidence type="ECO:0000313" key="8">
    <source>
        <dbReference type="Proteomes" id="UP000193560"/>
    </source>
</evidence>
<dbReference type="GO" id="GO:0007165">
    <property type="term" value="P:signal transduction"/>
    <property type="evidence" value="ECO:0007669"/>
    <property type="project" value="InterPro"/>
</dbReference>
<evidence type="ECO:0000313" key="7">
    <source>
        <dbReference type="EMBL" id="ORZ23653.1"/>
    </source>
</evidence>
<dbReference type="InterPro" id="IPR036971">
    <property type="entry name" value="PDEase_catalytic_dom_sf"/>
</dbReference>
<evidence type="ECO:0000256" key="2">
    <source>
        <dbReference type="ARBA" id="ARBA00022801"/>
    </source>
</evidence>
<proteinExistence type="inferred from homology"/>
<comment type="cofactor">
    <cofactor evidence="5">
        <name>a divalent metal cation</name>
        <dbReference type="ChEBI" id="CHEBI:60240"/>
    </cofactor>
    <text evidence="5">Binds 2 divalent metal cations per subunit. Site 1 may preferentially bind zinc ions, while site 2 has a preference for magnesium and/or manganese ions.</text>
</comment>
<dbReference type="AlphaFoldDB" id="A0A1X2IXA1"/>
<evidence type="ECO:0000256" key="1">
    <source>
        <dbReference type="ARBA" id="ARBA00022723"/>
    </source>
</evidence>
<accession>A0A1X2IXA1</accession>
<dbReference type="InterPro" id="IPR003607">
    <property type="entry name" value="HD/PDEase_dom"/>
</dbReference>
<keyword evidence="2 5" id="KW-0378">Hydrolase</keyword>
<feature type="binding site" evidence="4">
    <location>
        <position position="319"/>
    </location>
    <ligand>
        <name>Zn(2+)</name>
        <dbReference type="ChEBI" id="CHEBI:29105"/>
        <label>1</label>
    </ligand>
</feature>
<dbReference type="InterPro" id="IPR023174">
    <property type="entry name" value="PDEase_CS"/>
</dbReference>
<dbReference type="GO" id="GO:0046872">
    <property type="term" value="F:metal ion binding"/>
    <property type="evidence" value="ECO:0007669"/>
    <property type="project" value="UniProtKB-KW"/>
</dbReference>
<feature type="binding site" evidence="4">
    <location>
        <position position="128"/>
    </location>
    <ligand>
        <name>Zn(2+)</name>
        <dbReference type="ChEBI" id="CHEBI:29105"/>
        <label>1</label>
    </ligand>
</feature>
<feature type="binding site" evidence="4">
    <location>
        <position position="127"/>
    </location>
    <ligand>
        <name>Zn(2+)</name>
        <dbReference type="ChEBI" id="CHEBI:29105"/>
        <label>1</label>
    </ligand>
</feature>
<feature type="binding site" evidence="4">
    <location>
        <position position="91"/>
    </location>
    <ligand>
        <name>Zn(2+)</name>
        <dbReference type="ChEBI" id="CHEBI:29105"/>
        <label>1</label>
    </ligand>
</feature>
<evidence type="ECO:0000256" key="5">
    <source>
        <dbReference type="RuleBase" id="RU363067"/>
    </source>
</evidence>
<dbReference type="InterPro" id="IPR023088">
    <property type="entry name" value="PDEase"/>
</dbReference>
<organism evidence="7 8">
    <name type="scientific">Absidia repens</name>
    <dbReference type="NCBI Taxonomy" id="90262"/>
    <lineage>
        <taxon>Eukaryota</taxon>
        <taxon>Fungi</taxon>
        <taxon>Fungi incertae sedis</taxon>
        <taxon>Mucoromycota</taxon>
        <taxon>Mucoromycotina</taxon>
        <taxon>Mucoromycetes</taxon>
        <taxon>Mucorales</taxon>
        <taxon>Cunninghamellaceae</taxon>
        <taxon>Absidia</taxon>
    </lineage>
</organism>
<dbReference type="CDD" id="cd00077">
    <property type="entry name" value="HDc"/>
    <property type="match status" value="1"/>
</dbReference>
<dbReference type="PRINTS" id="PR00387">
    <property type="entry name" value="PDIESTERASE1"/>
</dbReference>
<dbReference type="OrthoDB" id="546632at2759"/>
<dbReference type="Pfam" id="PF00233">
    <property type="entry name" value="PDEase_I"/>
    <property type="match status" value="2"/>
</dbReference>
<dbReference type="PROSITE" id="PS00126">
    <property type="entry name" value="PDEASE_I_1"/>
    <property type="match status" value="1"/>
</dbReference>
<dbReference type="Proteomes" id="UP000193560">
    <property type="component" value="Unassembled WGS sequence"/>
</dbReference>
<dbReference type="SMART" id="SM00471">
    <property type="entry name" value="HDc"/>
    <property type="match status" value="1"/>
</dbReference>
<dbReference type="EMBL" id="MCGE01000003">
    <property type="protein sequence ID" value="ORZ23653.1"/>
    <property type="molecule type" value="Genomic_DNA"/>
</dbReference>
<sequence length="532" mass="59668">MIILKHNVLSVDDLFLIERQLLRWLDRKETKVGLDFNVLTLGRADIYGHLLGIFTRLGCTDALNITHSELLDFFIDVDAAYLNAPYHSFYHAVDIVFMIYYMLTDLNAGACIPPLDIAALLIAALCHDIGHPGYNNVYQVNFKTDAAKKYNNTSVLEALSCELVRDLILKKHVNIVHSLVPGTAKSRWMNKIETMILHTDMIYHYTLQEQAGLLEEDMLCQQQQHSYSSNDYFSHHESSALPPTHTFATTSQWAHVSNNGFSFSPQCYGPDASDYFQTAAATATTTTTVTTSHSIIDRNTPLNEDQIEQFSSILLHAADISNTVRPWAISKQWSDLIVQEFFRQGDIEKRYGLAVSPGMDRDLSSQADISLTFGDLVVRPYFEAFAHLLPGAHVFLQALDNNRDEWIQIKQNQDYHENDDDNSVDKTNDLLLSSSQHQQRQFPVSLLPIPAATAQQFSAPPLGERRVSVAAGTLVIPENVVGFHGRNGSIPCRAGLRSQSFAVAERTSVLRKLSHGPVFLQQRATTGYDIIK</sequence>
<gene>
    <name evidence="7" type="ORF">BCR42DRAFT_367532</name>
</gene>
<dbReference type="STRING" id="90262.A0A1X2IXA1"/>
<evidence type="ECO:0000256" key="4">
    <source>
        <dbReference type="PIRSR" id="PIRSR623088-3"/>
    </source>
</evidence>
<dbReference type="PANTHER" id="PTHR11347">
    <property type="entry name" value="CYCLIC NUCLEOTIDE PHOSPHODIESTERASE"/>
    <property type="match status" value="1"/>
</dbReference>
<comment type="similarity">
    <text evidence="5">Belongs to the cyclic nucleotide phosphodiesterase family.</text>
</comment>
<dbReference type="SUPFAM" id="SSF109604">
    <property type="entry name" value="HD-domain/PDEase-like"/>
    <property type="match status" value="1"/>
</dbReference>
<feature type="binding site" evidence="4">
    <location>
        <position position="128"/>
    </location>
    <ligand>
        <name>Zn(2+)</name>
        <dbReference type="ChEBI" id="CHEBI:29105"/>
        <label>2</label>
    </ligand>
</feature>
<evidence type="ECO:0000256" key="3">
    <source>
        <dbReference type="PIRSR" id="PIRSR623088-1"/>
    </source>
</evidence>
<reference evidence="7 8" key="1">
    <citation type="submission" date="2016-07" db="EMBL/GenBank/DDBJ databases">
        <title>Pervasive Adenine N6-methylation of Active Genes in Fungi.</title>
        <authorList>
            <consortium name="DOE Joint Genome Institute"/>
            <person name="Mondo S.J."/>
            <person name="Dannebaum R.O."/>
            <person name="Kuo R.C."/>
            <person name="Labutti K."/>
            <person name="Haridas S."/>
            <person name="Kuo A."/>
            <person name="Salamov A."/>
            <person name="Ahrendt S.R."/>
            <person name="Lipzen A."/>
            <person name="Sullivan W."/>
            <person name="Andreopoulos W.B."/>
            <person name="Clum A."/>
            <person name="Lindquist E."/>
            <person name="Daum C."/>
            <person name="Ramamoorthy G.K."/>
            <person name="Gryganskyi A."/>
            <person name="Culley D."/>
            <person name="Magnuson J.K."/>
            <person name="James T.Y."/>
            <person name="O'Malley M.A."/>
            <person name="Stajich J.E."/>
            <person name="Spatafora J.W."/>
            <person name="Visel A."/>
            <person name="Grigoriev I.V."/>
        </authorList>
    </citation>
    <scope>NUCLEOTIDE SEQUENCE [LARGE SCALE GENOMIC DNA]</scope>
    <source>
        <strain evidence="7 8">NRRL 1336</strain>
    </source>
</reference>
<dbReference type="EC" id="3.1.4.-" evidence="5"/>
<feature type="active site" description="Proton donor" evidence="3">
    <location>
        <position position="87"/>
    </location>
</feature>
<keyword evidence="1 4" id="KW-0479">Metal-binding</keyword>